<dbReference type="CDD" id="cd02803">
    <property type="entry name" value="OYE_like_FMN_family"/>
    <property type="match status" value="1"/>
</dbReference>
<evidence type="ECO:0000256" key="3">
    <source>
        <dbReference type="SAM" id="MobiDB-lite"/>
    </source>
</evidence>
<dbReference type="SUPFAM" id="SSF51395">
    <property type="entry name" value="FMN-linked oxidoreductases"/>
    <property type="match status" value="1"/>
</dbReference>
<comment type="caution">
    <text evidence="5">The sequence shown here is derived from an EMBL/GenBank/DDBJ whole genome shotgun (WGS) entry which is preliminary data.</text>
</comment>
<name>A0ABV7LE88_9HYPH</name>
<reference evidence="6" key="1">
    <citation type="journal article" date="2019" name="Int. J. Syst. Evol. Microbiol.">
        <title>The Global Catalogue of Microorganisms (GCM) 10K type strain sequencing project: providing services to taxonomists for standard genome sequencing and annotation.</title>
        <authorList>
            <consortium name="The Broad Institute Genomics Platform"/>
            <consortium name="The Broad Institute Genome Sequencing Center for Infectious Disease"/>
            <person name="Wu L."/>
            <person name="Ma J."/>
        </authorList>
    </citation>
    <scope>NUCLEOTIDE SEQUENCE [LARGE SCALE GENOMIC DNA]</scope>
    <source>
        <strain evidence="6">CCM 7941</strain>
    </source>
</reference>
<dbReference type="Gene3D" id="3.20.20.70">
    <property type="entry name" value="Aldolase class I"/>
    <property type="match status" value="1"/>
</dbReference>
<dbReference type="PANTHER" id="PTHR43656:SF2">
    <property type="entry name" value="BINDING OXIDOREDUCTASE, PUTATIVE (AFU_ORTHOLOGUE AFUA_2G08260)-RELATED"/>
    <property type="match status" value="1"/>
</dbReference>
<gene>
    <name evidence="5" type="ORF">ACFOEX_06315</name>
</gene>
<sequence>MSDAPAAAAARTQHSRSFTDAVAMPRGPAMNNRFMLAPLTNMQSNPDGSLGEDEYNWLTMRARGGYGLVMTCAAYVTACGKGAPGQLGVHCDGMIPGLARLAEGIRREGCLSSLQIGHSGHRSVPKLGGEPVGPVAVPESGARALTTGEIRRLRDAFVAAAVRAEKAGFHGVELHSAHGYLLCQFLDSANNRDDGYGGALEDRMRFLNDIIDGIRASTRSDFQLGVRLSPERYGITIEDARAAASALMTSGRIDYLDMSLWSVFKEPEDRAWAGWRLIDLFTGLPRGNTPLGVAGKIMDAATAQACIDAGADFVLVGRGAIIHHDFPRRAIADPAFASLPRPVPRAHLEAGAVGPRFMNYLEKGWPGFVEAA</sequence>
<dbReference type="Pfam" id="PF00724">
    <property type="entry name" value="Oxidored_FMN"/>
    <property type="match status" value="1"/>
</dbReference>
<dbReference type="PANTHER" id="PTHR43656">
    <property type="entry name" value="BINDING OXIDOREDUCTASE, PUTATIVE (AFU_ORTHOLOGUE AFUA_2G08260)-RELATED"/>
    <property type="match status" value="1"/>
</dbReference>
<evidence type="ECO:0000259" key="4">
    <source>
        <dbReference type="Pfam" id="PF00724"/>
    </source>
</evidence>
<evidence type="ECO:0000256" key="2">
    <source>
        <dbReference type="ARBA" id="ARBA00023002"/>
    </source>
</evidence>
<keyword evidence="6" id="KW-1185">Reference proteome</keyword>
<organism evidence="5 6">
    <name type="scientific">Camelimonas abortus</name>
    <dbReference type="NCBI Taxonomy" id="1017184"/>
    <lineage>
        <taxon>Bacteria</taxon>
        <taxon>Pseudomonadati</taxon>
        <taxon>Pseudomonadota</taxon>
        <taxon>Alphaproteobacteria</taxon>
        <taxon>Hyphomicrobiales</taxon>
        <taxon>Chelatococcaceae</taxon>
        <taxon>Camelimonas</taxon>
    </lineage>
</organism>
<dbReference type="InterPro" id="IPR001155">
    <property type="entry name" value="OxRdtase_FMN_N"/>
</dbReference>
<dbReference type="InterPro" id="IPR013785">
    <property type="entry name" value="Aldolase_TIM"/>
</dbReference>
<dbReference type="Proteomes" id="UP001595536">
    <property type="component" value="Unassembled WGS sequence"/>
</dbReference>
<feature type="domain" description="NADH:flavin oxidoreductase/NADH oxidase N-terminal" evidence="4">
    <location>
        <begin position="30"/>
        <end position="330"/>
    </location>
</feature>
<protein>
    <submittedName>
        <fullName evidence="5">NADH:flavin oxidoreductase</fullName>
    </submittedName>
</protein>
<dbReference type="RefSeq" id="WP_376829278.1">
    <property type="nucleotide sequence ID" value="NZ_JBHLWR010000006.1"/>
</dbReference>
<feature type="region of interest" description="Disordered" evidence="3">
    <location>
        <begin position="1"/>
        <end position="23"/>
    </location>
</feature>
<dbReference type="InterPro" id="IPR051799">
    <property type="entry name" value="NADH_flavin_oxidoreductase"/>
</dbReference>
<keyword evidence="2" id="KW-0560">Oxidoreductase</keyword>
<evidence type="ECO:0000313" key="6">
    <source>
        <dbReference type="Proteomes" id="UP001595536"/>
    </source>
</evidence>
<evidence type="ECO:0000313" key="5">
    <source>
        <dbReference type="EMBL" id="MFC3265963.1"/>
    </source>
</evidence>
<evidence type="ECO:0000256" key="1">
    <source>
        <dbReference type="ARBA" id="ARBA00022630"/>
    </source>
</evidence>
<proteinExistence type="predicted"/>
<dbReference type="EMBL" id="JBHRUV010000028">
    <property type="protein sequence ID" value="MFC3265963.1"/>
    <property type="molecule type" value="Genomic_DNA"/>
</dbReference>
<accession>A0ABV7LE88</accession>
<keyword evidence="1" id="KW-0285">Flavoprotein</keyword>